<dbReference type="EMBL" id="AHZU02000237">
    <property type="protein sequence ID" value="KFG46931.1"/>
    <property type="molecule type" value="Genomic_DNA"/>
</dbReference>
<feature type="compositionally biased region" description="Basic and acidic residues" evidence="1">
    <location>
        <begin position="405"/>
        <end position="446"/>
    </location>
</feature>
<keyword evidence="2 3" id="KW-0812">Transmembrane</keyword>
<dbReference type="VEuPathDB" id="ToxoDB:TGDOM2_246475"/>
<feature type="compositionally biased region" description="Low complexity" evidence="1">
    <location>
        <begin position="133"/>
        <end position="142"/>
    </location>
</feature>
<feature type="compositionally biased region" description="Basic and acidic residues" evidence="1">
    <location>
        <begin position="658"/>
        <end position="673"/>
    </location>
</feature>
<feature type="region of interest" description="Disordered" evidence="1">
    <location>
        <begin position="645"/>
        <end position="673"/>
    </location>
</feature>
<evidence type="ECO:0000313" key="3">
    <source>
        <dbReference type="EMBL" id="KFG46931.1"/>
    </source>
</evidence>
<protein>
    <submittedName>
        <fullName evidence="3">Putative transmembrane protein</fullName>
    </submittedName>
</protein>
<evidence type="ECO:0000256" key="2">
    <source>
        <dbReference type="SAM" id="Phobius"/>
    </source>
</evidence>
<keyword evidence="2" id="KW-0472">Membrane</keyword>
<dbReference type="AlphaFoldDB" id="A0A086KRB3"/>
<feature type="transmembrane region" description="Helical" evidence="2">
    <location>
        <begin position="74"/>
        <end position="98"/>
    </location>
</feature>
<proteinExistence type="predicted"/>
<gene>
    <name evidence="3" type="ORF">TGDOM2_246475</name>
</gene>
<organism evidence="3 4">
    <name type="scientific">Toxoplasma gondii GAB2-2007-GAL-DOM2</name>
    <dbReference type="NCBI Taxonomy" id="1130820"/>
    <lineage>
        <taxon>Eukaryota</taxon>
        <taxon>Sar</taxon>
        <taxon>Alveolata</taxon>
        <taxon>Apicomplexa</taxon>
        <taxon>Conoidasida</taxon>
        <taxon>Coccidia</taxon>
        <taxon>Eucoccidiorida</taxon>
        <taxon>Eimeriorina</taxon>
        <taxon>Sarcocystidae</taxon>
        <taxon>Toxoplasma</taxon>
    </lineage>
</organism>
<dbReference type="OrthoDB" id="333502at2759"/>
<sequence length="829" mass="94075">MRKQGCRRTWQIPFKGAWMACVCPCCLSYFHVFSSSPSRTLPPFERPAGGCRRRPSVSEAACRHAPVHPLKTRLVLSSVLFAVLCFFLLSLVVLPFAVSSLRVTGRRSVCSLDGLPRIRSRPPAPARTHAHSRGSLSSFRSFSEGRRQRDREDRHEKSAQCPDRERRRKSGESSQAPQPSACARIEGKSSSTFNCETAGAAGFFFWWGREWAEQQPERGSSLWVWPLSLWPSSRFRRNRFFSFSSCVHLGAPLFLLPQLELLSSGSSEFQGVLPFRSRSSSSAPVSANLASSLPPRPCSPGSLCSSSPPFHGLRLHSSLSRLTTSSAPPCPSLPSASSGSPAPPSLRSSPSFISLSAGERAQRLSPASPSRLWGAGKGRAQQKKGPTRAGPSQATKNAALKKKGDKLGKTGDKEKDKKDKEKDKKDKKDKKEERRRPRRQTDKALTEEDMFSELTKEDLATRDLPHGLIPPLHWELYKMFGRIGDPRWPYTAEPATCKIFIERLFKGYGLRPSINEDEFRRRLEREWNFLAPTGSCSEFLHFDDLCRKAWLLVRDLKIREEEEEKRRRRALETGTQLENPRLRKFSLLPDEDIPRLTLHRRVNKEINQQGVHPAVLDVLWDFFSEGKPELTRAQASARFEVLVGGLPPEASSEDGESEESKTAGEEENEREAARDELDEYLEVMIRKRKEKERRRLLPPLTAERFLEVFQDKVEAAMEAYNEEAYWAYHRQVLASRRALSEAFAQNAAFRQQRRRFCRASNMLFSDIWRSMLHARNRDQVAELSRPTADSSVWTLSTDEPAAKADPLPAFAENIKKAVKEMHTWRTAFR</sequence>
<dbReference type="Proteomes" id="UP000028837">
    <property type="component" value="Unassembled WGS sequence"/>
</dbReference>
<evidence type="ECO:0000256" key="1">
    <source>
        <dbReference type="SAM" id="MobiDB-lite"/>
    </source>
</evidence>
<feature type="compositionally biased region" description="Basic and acidic residues" evidence="1">
    <location>
        <begin position="143"/>
        <end position="165"/>
    </location>
</feature>
<feature type="region of interest" description="Disordered" evidence="1">
    <location>
        <begin position="120"/>
        <end position="185"/>
    </location>
</feature>
<keyword evidence="2" id="KW-1133">Transmembrane helix</keyword>
<accession>A0A086KRB3</accession>
<evidence type="ECO:0000313" key="4">
    <source>
        <dbReference type="Proteomes" id="UP000028837"/>
    </source>
</evidence>
<feature type="compositionally biased region" description="Low complexity" evidence="1">
    <location>
        <begin position="321"/>
        <end position="356"/>
    </location>
</feature>
<comment type="caution">
    <text evidence="3">The sequence shown here is derived from an EMBL/GenBank/DDBJ whole genome shotgun (WGS) entry which is preliminary data.</text>
</comment>
<name>A0A086KRB3_TOXGO</name>
<feature type="region of interest" description="Disordered" evidence="1">
    <location>
        <begin position="321"/>
        <end position="450"/>
    </location>
</feature>
<reference evidence="3 4" key="1">
    <citation type="submission" date="2014-02" db="EMBL/GenBank/DDBJ databases">
        <authorList>
            <person name="Sibley D."/>
            <person name="Venepally P."/>
            <person name="Karamycheva S."/>
            <person name="Hadjithomas M."/>
            <person name="Khan A."/>
            <person name="Brunk B."/>
            <person name="Roos D."/>
            <person name="Caler E."/>
            <person name="Lorenzi H."/>
        </authorList>
    </citation>
    <scope>NUCLEOTIDE SEQUENCE [LARGE SCALE GENOMIC DNA]</scope>
    <source>
        <strain evidence="3 4">GAB2-2007-GAL-DOM2</strain>
    </source>
</reference>